<protein>
    <submittedName>
        <fullName evidence="1">Uncharacterized protein</fullName>
    </submittedName>
</protein>
<dbReference type="AlphaFoldDB" id="M1DTE5"/>
<name>M1DTE5_SOLTU</name>
<proteinExistence type="predicted"/>
<dbReference type="InParanoid" id="M1DTE5"/>
<organism evidence="1 2">
    <name type="scientific">Solanum tuberosum</name>
    <name type="common">Potato</name>
    <dbReference type="NCBI Taxonomy" id="4113"/>
    <lineage>
        <taxon>Eukaryota</taxon>
        <taxon>Viridiplantae</taxon>
        <taxon>Streptophyta</taxon>
        <taxon>Embryophyta</taxon>
        <taxon>Tracheophyta</taxon>
        <taxon>Spermatophyta</taxon>
        <taxon>Magnoliopsida</taxon>
        <taxon>eudicotyledons</taxon>
        <taxon>Gunneridae</taxon>
        <taxon>Pentapetalae</taxon>
        <taxon>asterids</taxon>
        <taxon>lamiids</taxon>
        <taxon>Solanales</taxon>
        <taxon>Solanaceae</taxon>
        <taxon>Solanoideae</taxon>
        <taxon>Solaneae</taxon>
        <taxon>Solanum</taxon>
    </lineage>
</organism>
<dbReference type="HOGENOM" id="CLU_029307_3_2_1"/>
<dbReference type="EnsemblPlants" id="PGSC0003DMT400094097">
    <property type="protein sequence ID" value="PGSC0003DMT400094097"/>
    <property type="gene ID" value="PGSC0003DMG400043668"/>
</dbReference>
<reference evidence="1" key="2">
    <citation type="submission" date="2015-06" db="UniProtKB">
        <authorList>
            <consortium name="EnsemblPlants"/>
        </authorList>
    </citation>
    <scope>IDENTIFICATION</scope>
    <source>
        <strain evidence="1">DM1-3 516 R44</strain>
    </source>
</reference>
<evidence type="ECO:0000313" key="2">
    <source>
        <dbReference type="Proteomes" id="UP000011115"/>
    </source>
</evidence>
<evidence type="ECO:0000313" key="1">
    <source>
        <dbReference type="EnsemblPlants" id="PGSC0003DMT400094097"/>
    </source>
</evidence>
<dbReference type="Gramene" id="PGSC0003DMT400094097">
    <property type="protein sequence ID" value="PGSC0003DMT400094097"/>
    <property type="gene ID" value="PGSC0003DMG400043668"/>
</dbReference>
<dbReference type="Proteomes" id="UP000011115">
    <property type="component" value="Unassembled WGS sequence"/>
</dbReference>
<accession>M1DTE5</accession>
<keyword evidence="2" id="KW-1185">Reference proteome</keyword>
<dbReference type="PaxDb" id="4113-PGSC0003DMT400094097"/>
<sequence>MSVIDDCEQMDHLPVEVMRFWDNILTFKQLEGELFHKSWLMFKALLIQCPTHEIPDLLLLECLYRSLNSRSKGLIDQLIPGGLMRHSDETATKLHDLVANTNKETKKDQHLVILLGQMDTLAQKIEELEVLSKKKGRYIPPHKRRKSTDNESRRIEDTILIILQKLNEQDRVLEEMRENVEVLNLMIACHSRSIKLIENLMGLVLPHLYPNRQ</sequence>
<reference evidence="2" key="1">
    <citation type="journal article" date="2011" name="Nature">
        <title>Genome sequence and analysis of the tuber crop potato.</title>
        <authorList>
            <consortium name="The Potato Genome Sequencing Consortium"/>
        </authorList>
    </citation>
    <scope>NUCLEOTIDE SEQUENCE [LARGE SCALE GENOMIC DNA]</scope>
    <source>
        <strain evidence="2">cv. DM1-3 516 R44</strain>
    </source>
</reference>